<comment type="caution">
    <text evidence="1">The sequence shown here is derived from an EMBL/GenBank/DDBJ whole genome shotgun (WGS) entry which is preliminary data.</text>
</comment>
<protein>
    <submittedName>
        <fullName evidence="1">Squalene/phytoene synthase</fullName>
    </submittedName>
</protein>
<dbReference type="RefSeq" id="WP_174512495.1">
    <property type="nucleotide sequence ID" value="NZ_CABFMQ020000080.1"/>
</dbReference>
<dbReference type="GO" id="GO:0016765">
    <property type="term" value="F:transferase activity, transferring alkyl or aryl (other than methyl) groups"/>
    <property type="evidence" value="ECO:0007669"/>
    <property type="project" value="UniProtKB-ARBA"/>
</dbReference>
<dbReference type="Gene3D" id="1.10.600.10">
    <property type="entry name" value="Farnesyl Diphosphate Synthase"/>
    <property type="match status" value="1"/>
</dbReference>
<dbReference type="AlphaFoldDB" id="A0A8B6M6N1"/>
<dbReference type="Pfam" id="PF00494">
    <property type="entry name" value="SQS_PSY"/>
    <property type="match status" value="1"/>
</dbReference>
<evidence type="ECO:0000313" key="1">
    <source>
        <dbReference type="EMBL" id="VTZ50396.1"/>
    </source>
</evidence>
<reference evidence="1 2" key="1">
    <citation type="submission" date="2019-05" db="EMBL/GenBank/DDBJ databases">
        <authorList>
            <person name="Farhan Ul Haque M."/>
        </authorList>
    </citation>
    <scope>NUCLEOTIDE SEQUENCE [LARGE SCALE GENOMIC DNA]</scope>
    <source>
        <strain evidence="1">2</strain>
    </source>
</reference>
<organism evidence="1 2">
    <name type="scientific">Methylocella tundrae</name>
    <dbReference type="NCBI Taxonomy" id="227605"/>
    <lineage>
        <taxon>Bacteria</taxon>
        <taxon>Pseudomonadati</taxon>
        <taxon>Pseudomonadota</taxon>
        <taxon>Alphaproteobacteria</taxon>
        <taxon>Hyphomicrobiales</taxon>
        <taxon>Beijerinckiaceae</taxon>
        <taxon>Methylocella</taxon>
    </lineage>
</organism>
<dbReference type="InterPro" id="IPR008949">
    <property type="entry name" value="Isoprenoid_synthase_dom_sf"/>
</dbReference>
<dbReference type="SUPFAM" id="SSF48576">
    <property type="entry name" value="Terpenoid synthases"/>
    <property type="match status" value="1"/>
</dbReference>
<proteinExistence type="predicted"/>
<dbReference type="EMBL" id="CABFMQ020000080">
    <property type="protein sequence ID" value="VTZ50396.1"/>
    <property type="molecule type" value="Genomic_DNA"/>
</dbReference>
<gene>
    <name evidence="1" type="ORF">MPC4_230051</name>
</gene>
<accession>A0A8B6M6N1</accession>
<dbReference type="Proteomes" id="UP000485880">
    <property type="component" value="Unassembled WGS sequence"/>
</dbReference>
<dbReference type="InterPro" id="IPR002060">
    <property type="entry name" value="Squ/phyt_synthse"/>
</dbReference>
<evidence type="ECO:0000313" key="2">
    <source>
        <dbReference type="Proteomes" id="UP000485880"/>
    </source>
</evidence>
<name>A0A8B6M6N1_METTU</name>
<sequence>MNGPAKNMSADPNYAYCDAIVRQGDPDRWLASLFIPEAKRRHVHALYAFNLEVSRIREIVSEPLLGEIRLQWWRDALEKPDSGDVRSSPVAAALLDTMERFDLPAGALLELIHAREFDLYDDGMESVEALTAYVKATSSSLFRMIPMILDGEQPASGLGASQYGGIAYALTGLLRAFPWLSARGQMFIPLDILKKHGLDRANVAAGQATPAILGALSDLRGLARDNLDVFLTRIEGLPDVCRAGFLPISLCEAYLRQMEKPGYEPFQTVVQLPQWRRQWILWRAARQWA</sequence>
<dbReference type="PANTHER" id="PTHR31480">
    <property type="entry name" value="BIFUNCTIONAL LYCOPENE CYCLASE/PHYTOENE SYNTHASE"/>
    <property type="match status" value="1"/>
</dbReference>
<keyword evidence="2" id="KW-1185">Reference proteome</keyword>